<evidence type="ECO:0000313" key="1">
    <source>
        <dbReference type="EMBL" id="ORZ24924.1"/>
    </source>
</evidence>
<organism evidence="1 2">
    <name type="scientific">Lobosporangium transversale</name>
    <dbReference type="NCBI Taxonomy" id="64571"/>
    <lineage>
        <taxon>Eukaryota</taxon>
        <taxon>Fungi</taxon>
        <taxon>Fungi incertae sedis</taxon>
        <taxon>Mucoromycota</taxon>
        <taxon>Mortierellomycotina</taxon>
        <taxon>Mortierellomycetes</taxon>
        <taxon>Mortierellales</taxon>
        <taxon>Mortierellaceae</taxon>
        <taxon>Lobosporangium</taxon>
    </lineage>
</organism>
<dbReference type="AlphaFoldDB" id="A0A1Y2GV36"/>
<sequence>MSITQERPTLLIECLAHTISFLQFNQVPTLCSLLRVNKALFELTAPILYQNPFLLVLNHRTWPEAEKTERLVFLLRLFLKELDPNLVAELPPLVIYDFEDEDNEEDGYKDENGQDNIDAVNQERHRTYASQIGSGYFYHYRKLDHSFLASGAISQLFGTSTRIQNQSILAQLDSIFLRHCGSRASSLCLSSIRVQQFVGFIPMLGCLKRLEIHHIKRVTPQVLSELVEWIKEHDRVHGTLRELQIGGLTGLMDMEISDQSSLKELVQLPQAFRTLRALDTRSWREAWSMIDSIPVEGLDRLVMDYGEGQTTKDTTSFLLRCRSLKVLDLFIPGPDTFQGIAKLYGARFMDQHQGSVSEKRSIGQAEQFHIPSVERLYISGNHLNLRNALDDAAVGFCQSLRVLKATSMVRQSVPKPTLTWGRPLLQIHMPFLQELQLQGDIALEFHFSLLRCCPNLIAFKLMANGEESCGRIDNPIEEILTLKKLQTLQLLGRWPLTVSFLQGIAHNLTGLKMLDLARCFGVKLDDVMEAVCGMEFLWRVGWEMNDEFDQEEEIKNKLSYWHERTPSIRVGFIHWDEFYA</sequence>
<dbReference type="OrthoDB" id="2350533at2759"/>
<dbReference type="RefSeq" id="XP_021883905.1">
    <property type="nucleotide sequence ID" value="XM_022023352.1"/>
</dbReference>
<reference evidence="1 2" key="1">
    <citation type="submission" date="2016-07" db="EMBL/GenBank/DDBJ databases">
        <title>Pervasive Adenine N6-methylation of Active Genes in Fungi.</title>
        <authorList>
            <consortium name="DOE Joint Genome Institute"/>
            <person name="Mondo S.J."/>
            <person name="Dannebaum R.O."/>
            <person name="Kuo R.C."/>
            <person name="Labutti K."/>
            <person name="Haridas S."/>
            <person name="Kuo A."/>
            <person name="Salamov A."/>
            <person name="Ahrendt S.R."/>
            <person name="Lipzen A."/>
            <person name="Sullivan W."/>
            <person name="Andreopoulos W.B."/>
            <person name="Clum A."/>
            <person name="Lindquist E."/>
            <person name="Daum C."/>
            <person name="Ramamoorthy G.K."/>
            <person name="Gryganskyi A."/>
            <person name="Culley D."/>
            <person name="Magnuson J.K."/>
            <person name="James T.Y."/>
            <person name="O'Malley M.A."/>
            <person name="Stajich J.E."/>
            <person name="Spatafora J.W."/>
            <person name="Visel A."/>
            <person name="Grigoriev I.V."/>
        </authorList>
    </citation>
    <scope>NUCLEOTIDE SEQUENCE [LARGE SCALE GENOMIC DNA]</scope>
    <source>
        <strain evidence="1 2">NRRL 3116</strain>
    </source>
</reference>
<dbReference type="GeneID" id="33565196"/>
<proteinExistence type="predicted"/>
<comment type="caution">
    <text evidence="1">The sequence shown here is derived from an EMBL/GenBank/DDBJ whole genome shotgun (WGS) entry which is preliminary data.</text>
</comment>
<name>A0A1Y2GV36_9FUNG</name>
<dbReference type="Gene3D" id="3.80.10.10">
    <property type="entry name" value="Ribonuclease Inhibitor"/>
    <property type="match status" value="1"/>
</dbReference>
<keyword evidence="2" id="KW-1185">Reference proteome</keyword>
<gene>
    <name evidence="1" type="ORF">BCR41DRAFT_348734</name>
</gene>
<dbReference type="InParanoid" id="A0A1Y2GV36"/>
<accession>A0A1Y2GV36</accession>
<evidence type="ECO:0000313" key="2">
    <source>
        <dbReference type="Proteomes" id="UP000193648"/>
    </source>
</evidence>
<protein>
    <recommendedName>
        <fullName evidence="3">F-box domain-containing protein</fullName>
    </recommendedName>
</protein>
<dbReference type="Proteomes" id="UP000193648">
    <property type="component" value="Unassembled WGS sequence"/>
</dbReference>
<dbReference type="EMBL" id="MCFF01000008">
    <property type="protein sequence ID" value="ORZ24924.1"/>
    <property type="molecule type" value="Genomic_DNA"/>
</dbReference>
<dbReference type="InterPro" id="IPR032675">
    <property type="entry name" value="LRR_dom_sf"/>
</dbReference>
<evidence type="ECO:0008006" key="3">
    <source>
        <dbReference type="Google" id="ProtNLM"/>
    </source>
</evidence>
<dbReference type="SUPFAM" id="SSF52047">
    <property type="entry name" value="RNI-like"/>
    <property type="match status" value="1"/>
</dbReference>